<evidence type="ECO:0000313" key="1">
    <source>
        <dbReference type="EMBL" id="BCN32962.1"/>
    </source>
</evidence>
<gene>
    <name evidence="1" type="ORF">bsdtb5_42570</name>
</gene>
<accession>A0A7R7IET6</accession>
<name>A0A7R7IET6_9FIRM</name>
<dbReference type="Proteomes" id="UP000595897">
    <property type="component" value="Chromosome"/>
</dbReference>
<organism evidence="1 2">
    <name type="scientific">Anaeromicropila herbilytica</name>
    <dbReference type="NCBI Taxonomy" id="2785025"/>
    <lineage>
        <taxon>Bacteria</taxon>
        <taxon>Bacillati</taxon>
        <taxon>Bacillota</taxon>
        <taxon>Clostridia</taxon>
        <taxon>Lachnospirales</taxon>
        <taxon>Lachnospiraceae</taxon>
        <taxon>Anaeromicropila</taxon>
    </lineage>
</organism>
<sequence>MKAKGYIPEEIQARSNYNTNKWKKAHGIAHIFFRPICFRHWDLRVHRKCNFKTVR</sequence>
<proteinExistence type="predicted"/>
<reference evidence="1 2" key="1">
    <citation type="submission" date="2020-11" db="EMBL/GenBank/DDBJ databases">
        <title>Draft genome sequencing of a Lachnospiraceae strain isolated from anoxic soil subjected to BSD treatment.</title>
        <authorList>
            <person name="Uek A."/>
            <person name="Tonouchi A."/>
        </authorList>
    </citation>
    <scope>NUCLEOTIDE SEQUENCE [LARGE SCALE GENOMIC DNA]</scope>
    <source>
        <strain evidence="1 2">TB5</strain>
    </source>
</reference>
<dbReference type="AlphaFoldDB" id="A0A7R7IET6"/>
<evidence type="ECO:0000313" key="2">
    <source>
        <dbReference type="Proteomes" id="UP000595897"/>
    </source>
</evidence>
<keyword evidence="2" id="KW-1185">Reference proteome</keyword>
<protein>
    <submittedName>
        <fullName evidence="1">Uncharacterized protein</fullName>
    </submittedName>
</protein>
<dbReference type="KEGG" id="ahb:bsdtb5_42570"/>
<dbReference type="EMBL" id="AP024169">
    <property type="protein sequence ID" value="BCN32962.1"/>
    <property type="molecule type" value="Genomic_DNA"/>
</dbReference>